<protein>
    <recommendedName>
        <fullName evidence="4">Phosphatidic acid phosphatase type 2/haloperoxidase domain-containing protein</fullName>
    </recommendedName>
</protein>
<dbReference type="PANTHER" id="PTHR34599:SF1">
    <property type="entry name" value="PHOSPHATIDIC ACID PHOSPHATASE TYPE 2_HALOPEROXIDASE DOMAIN-CONTAINING PROTEIN"/>
    <property type="match status" value="1"/>
</dbReference>
<sequence>MKLSLPVWALAAALLPALHSARADVVTDWNVTALSLTQSSPPPIEIRTLALTHVAMFDAVNAVTRTHEAYMKPAPTAPAGASAEAAAAAAAHAVLLSIYPQQKPALDTALQASLAKLSDEGAKSAGSALGRRVAEQCIAMRSGDGWNARVAYTPPGTPGSWQPAPPSMGTFASVAWAEVKPFFVKSSTEVTVPGPLAVDSPQYLKELDEVRRLGGRYSTERTADQTAAAIFTLLNGGQMWNAAARAGAAAKATTMPENARIFAVINMAAMDALITGWEVKRKLGTWRPLTAIRAASRNPDPSWEPLINTPPHPDYVSGHSVTSGAWSRSLQLLFGTDAVPFTATFAGALTRHFTSFSQAAIEIENARIWAGIHTRTADEHGLALGRQVAELAVQRAMKKIE</sequence>
<dbReference type="PANTHER" id="PTHR34599">
    <property type="entry name" value="PEROXIDASE-RELATED"/>
    <property type="match status" value="1"/>
</dbReference>
<evidence type="ECO:0000313" key="3">
    <source>
        <dbReference type="Proteomes" id="UP001180536"/>
    </source>
</evidence>
<dbReference type="RefSeq" id="WP_310343423.1">
    <property type="nucleotide sequence ID" value="NZ_JAVDXQ010000002.1"/>
</dbReference>
<accession>A0ABU1Z843</accession>
<proteinExistence type="predicted"/>
<dbReference type="EMBL" id="JAVDXQ010000002">
    <property type="protein sequence ID" value="MDR7296206.1"/>
    <property type="molecule type" value="Genomic_DNA"/>
</dbReference>
<dbReference type="Gene3D" id="1.10.606.20">
    <property type="match status" value="1"/>
</dbReference>
<feature type="chain" id="PRO_5045450165" description="Phosphatidic acid phosphatase type 2/haloperoxidase domain-containing protein" evidence="1">
    <location>
        <begin position="24"/>
        <end position="401"/>
    </location>
</feature>
<evidence type="ECO:0000313" key="2">
    <source>
        <dbReference type="EMBL" id="MDR7296206.1"/>
    </source>
</evidence>
<dbReference type="InterPro" id="IPR036938">
    <property type="entry name" value="PAP2/HPO_sf"/>
</dbReference>
<comment type="caution">
    <text evidence="2">The sequence shown here is derived from an EMBL/GenBank/DDBJ whole genome shotgun (WGS) entry which is preliminary data.</text>
</comment>
<feature type="signal peptide" evidence="1">
    <location>
        <begin position="1"/>
        <end position="23"/>
    </location>
</feature>
<name>A0ABU1Z843_9BURK</name>
<dbReference type="CDD" id="cd03398">
    <property type="entry name" value="PAP2_haloperoxidase"/>
    <property type="match status" value="1"/>
</dbReference>
<evidence type="ECO:0008006" key="4">
    <source>
        <dbReference type="Google" id="ProtNLM"/>
    </source>
</evidence>
<keyword evidence="1" id="KW-0732">Signal</keyword>
<dbReference type="InterPro" id="IPR052559">
    <property type="entry name" value="V-haloperoxidase"/>
</dbReference>
<reference evidence="2 3" key="1">
    <citation type="submission" date="2023-07" db="EMBL/GenBank/DDBJ databases">
        <title>Sorghum-associated microbial communities from plants grown in Nebraska, USA.</title>
        <authorList>
            <person name="Schachtman D."/>
        </authorList>
    </citation>
    <scope>NUCLEOTIDE SEQUENCE [LARGE SCALE GENOMIC DNA]</scope>
    <source>
        <strain evidence="2 3">BE310</strain>
    </source>
</reference>
<dbReference type="Proteomes" id="UP001180536">
    <property type="component" value="Unassembled WGS sequence"/>
</dbReference>
<gene>
    <name evidence="2" type="ORF">J2X16_001545</name>
</gene>
<keyword evidence="3" id="KW-1185">Reference proteome</keyword>
<dbReference type="SUPFAM" id="SSF48317">
    <property type="entry name" value="Acid phosphatase/Vanadium-dependent haloperoxidase"/>
    <property type="match status" value="1"/>
</dbReference>
<evidence type="ECO:0000256" key="1">
    <source>
        <dbReference type="SAM" id="SignalP"/>
    </source>
</evidence>
<organism evidence="2 3">
    <name type="scientific">Pelomonas aquatica</name>
    <dbReference type="NCBI Taxonomy" id="431058"/>
    <lineage>
        <taxon>Bacteria</taxon>
        <taxon>Pseudomonadati</taxon>
        <taxon>Pseudomonadota</taxon>
        <taxon>Betaproteobacteria</taxon>
        <taxon>Burkholderiales</taxon>
        <taxon>Sphaerotilaceae</taxon>
        <taxon>Roseateles</taxon>
    </lineage>
</organism>